<dbReference type="Proteomes" id="UP001500121">
    <property type="component" value="Unassembled WGS sequence"/>
</dbReference>
<accession>A0ABP8Z785</accession>
<dbReference type="PANTHER" id="PTHR48081:SF8">
    <property type="entry name" value="ALPHA_BETA HYDROLASE FOLD-3 DOMAIN-CONTAINING PROTEIN-RELATED"/>
    <property type="match status" value="1"/>
</dbReference>
<feature type="domain" description="Alpha/beta hydrolase fold-3" evidence="2">
    <location>
        <begin position="72"/>
        <end position="261"/>
    </location>
</feature>
<evidence type="ECO:0000313" key="3">
    <source>
        <dbReference type="EMBL" id="GAA4748447.1"/>
    </source>
</evidence>
<dbReference type="PANTHER" id="PTHR48081">
    <property type="entry name" value="AB HYDROLASE SUPERFAMILY PROTEIN C4A8.06C"/>
    <property type="match status" value="1"/>
</dbReference>
<dbReference type="Pfam" id="PF07859">
    <property type="entry name" value="Abhydrolase_3"/>
    <property type="match status" value="1"/>
</dbReference>
<reference evidence="4" key="1">
    <citation type="journal article" date="2019" name="Int. J. Syst. Evol. Microbiol.">
        <title>The Global Catalogue of Microorganisms (GCM) 10K type strain sequencing project: providing services to taxonomists for standard genome sequencing and annotation.</title>
        <authorList>
            <consortium name="The Broad Institute Genomics Platform"/>
            <consortium name="The Broad Institute Genome Sequencing Center for Infectious Disease"/>
            <person name="Wu L."/>
            <person name="Ma J."/>
        </authorList>
    </citation>
    <scope>NUCLEOTIDE SEQUENCE [LARGE SCALE GENOMIC DNA]</scope>
    <source>
        <strain evidence="4">JCM 19015</strain>
    </source>
</reference>
<dbReference type="GO" id="GO:0016787">
    <property type="term" value="F:hydrolase activity"/>
    <property type="evidence" value="ECO:0007669"/>
    <property type="project" value="UniProtKB-KW"/>
</dbReference>
<dbReference type="InterPro" id="IPR013094">
    <property type="entry name" value="AB_hydrolase_3"/>
</dbReference>
<name>A0ABP8Z785_9MICO</name>
<dbReference type="InterPro" id="IPR029058">
    <property type="entry name" value="AB_hydrolase_fold"/>
</dbReference>
<gene>
    <name evidence="3" type="ORF">GCM10025783_20760</name>
</gene>
<dbReference type="Gene3D" id="3.40.50.1820">
    <property type="entry name" value="alpha/beta hydrolase"/>
    <property type="match status" value="1"/>
</dbReference>
<organism evidence="3 4">
    <name type="scientific">Amnibacterium soli</name>
    <dbReference type="NCBI Taxonomy" id="1282736"/>
    <lineage>
        <taxon>Bacteria</taxon>
        <taxon>Bacillati</taxon>
        <taxon>Actinomycetota</taxon>
        <taxon>Actinomycetes</taxon>
        <taxon>Micrococcales</taxon>
        <taxon>Microbacteriaceae</taxon>
        <taxon>Amnibacterium</taxon>
    </lineage>
</organism>
<evidence type="ECO:0000313" key="4">
    <source>
        <dbReference type="Proteomes" id="UP001500121"/>
    </source>
</evidence>
<dbReference type="EMBL" id="BAABLP010000004">
    <property type="protein sequence ID" value="GAA4748447.1"/>
    <property type="molecule type" value="Genomic_DNA"/>
</dbReference>
<evidence type="ECO:0000259" key="2">
    <source>
        <dbReference type="Pfam" id="PF07859"/>
    </source>
</evidence>
<proteinExistence type="predicted"/>
<evidence type="ECO:0000256" key="1">
    <source>
        <dbReference type="ARBA" id="ARBA00022801"/>
    </source>
</evidence>
<comment type="caution">
    <text evidence="3">The sequence shown here is derived from an EMBL/GenBank/DDBJ whole genome shotgun (WGS) entry which is preliminary data.</text>
</comment>
<dbReference type="InterPro" id="IPR050300">
    <property type="entry name" value="GDXG_lipolytic_enzyme"/>
</dbReference>
<protein>
    <submittedName>
        <fullName evidence="3">Alpha/beta hydrolase fold domain-containing protein</fullName>
    </submittedName>
</protein>
<sequence length="280" mass="29835">MSVRHDAVRAFITLSGRGRTWRSPEAVEEAIARRAPWPATAPTPSPGVVVARTEDDGWPVVRLVPPRASGAVVALHGGAYVFGPEPQHWSFWRAIALASRRTVVVPLYRLAPEGTAAEAVPHVARLTSALAEEGPVALLGDSAGGGMALAAAQLLAVDGHPVPLLLSAPWLDGRVPEPWTAPRDPWLAAPGLRHAADLYRGALPMEHPFVSPLLGDLTGLGPIVVASGTRDVLHRDALRLEERCPSPVRVLVGEGLLHNFPLLPIPEARPARRAFVDALR</sequence>
<keyword evidence="1 3" id="KW-0378">Hydrolase</keyword>
<dbReference type="SUPFAM" id="SSF53474">
    <property type="entry name" value="alpha/beta-Hydrolases"/>
    <property type="match status" value="1"/>
</dbReference>
<keyword evidence="4" id="KW-1185">Reference proteome</keyword>
<dbReference type="RefSeq" id="WP_345481092.1">
    <property type="nucleotide sequence ID" value="NZ_BAABLP010000004.1"/>
</dbReference>